<keyword evidence="3" id="KW-1185">Reference proteome</keyword>
<sequence length="146" mass="16565">MNCFLTIKLLIIYIAILKTVNGYDIVCQSFCNPYEIYKQNWNNNGIPYHLYDINVRNTNCNETIYAFIIGSDICTRLRSKDSSSYWNIDLMIQLDRCILTPVGGFSISPKQVLNFGFIITGDTPPSLNFKGVRTFPLVNGSMALSD</sequence>
<gene>
    <name evidence="2" type="ORF">PPL_04366</name>
</gene>
<organism evidence="2 3">
    <name type="scientific">Heterostelium pallidum (strain ATCC 26659 / Pp 5 / PN500)</name>
    <name type="common">Cellular slime mold</name>
    <name type="synonym">Polysphondylium pallidum</name>
    <dbReference type="NCBI Taxonomy" id="670386"/>
    <lineage>
        <taxon>Eukaryota</taxon>
        <taxon>Amoebozoa</taxon>
        <taxon>Evosea</taxon>
        <taxon>Eumycetozoa</taxon>
        <taxon>Dictyostelia</taxon>
        <taxon>Acytosteliales</taxon>
        <taxon>Acytosteliaceae</taxon>
        <taxon>Heterostelium</taxon>
    </lineage>
</organism>
<keyword evidence="1" id="KW-0732">Signal</keyword>
<evidence type="ECO:0000313" key="3">
    <source>
        <dbReference type="Proteomes" id="UP000001396"/>
    </source>
</evidence>
<dbReference type="InParanoid" id="D3B7C9"/>
<protein>
    <submittedName>
        <fullName evidence="2">Uncharacterized protein</fullName>
    </submittedName>
</protein>
<dbReference type="Proteomes" id="UP000001396">
    <property type="component" value="Unassembled WGS sequence"/>
</dbReference>
<feature type="signal peptide" evidence="1">
    <location>
        <begin position="1"/>
        <end position="22"/>
    </location>
</feature>
<accession>D3B7C9</accession>
<dbReference type="RefSeq" id="XP_020434789.1">
    <property type="nucleotide sequence ID" value="XM_020575269.1"/>
</dbReference>
<reference evidence="2 3" key="1">
    <citation type="journal article" date="2011" name="Genome Res.">
        <title>Phylogeny-wide analysis of social amoeba genomes highlights ancient origins for complex intercellular communication.</title>
        <authorList>
            <person name="Heidel A.J."/>
            <person name="Lawal H.M."/>
            <person name="Felder M."/>
            <person name="Schilde C."/>
            <person name="Helps N.R."/>
            <person name="Tunggal B."/>
            <person name="Rivero F."/>
            <person name="John U."/>
            <person name="Schleicher M."/>
            <person name="Eichinger L."/>
            <person name="Platzer M."/>
            <person name="Noegel A.A."/>
            <person name="Schaap P."/>
            <person name="Gloeckner G."/>
        </authorList>
    </citation>
    <scope>NUCLEOTIDE SEQUENCE [LARGE SCALE GENOMIC DNA]</scope>
    <source>
        <strain evidence="3">ATCC 26659 / Pp 5 / PN500</strain>
    </source>
</reference>
<proteinExistence type="predicted"/>
<comment type="caution">
    <text evidence="2">The sequence shown here is derived from an EMBL/GenBank/DDBJ whole genome shotgun (WGS) entry which is preliminary data.</text>
</comment>
<name>D3B7C9_HETP5</name>
<dbReference type="GeneID" id="31359853"/>
<evidence type="ECO:0000256" key="1">
    <source>
        <dbReference type="SAM" id="SignalP"/>
    </source>
</evidence>
<dbReference type="EMBL" id="ADBJ01000018">
    <property type="protein sequence ID" value="EFA82672.1"/>
    <property type="molecule type" value="Genomic_DNA"/>
</dbReference>
<dbReference type="AlphaFoldDB" id="D3B7C9"/>
<evidence type="ECO:0000313" key="2">
    <source>
        <dbReference type="EMBL" id="EFA82672.1"/>
    </source>
</evidence>
<feature type="chain" id="PRO_5003040927" evidence="1">
    <location>
        <begin position="23"/>
        <end position="146"/>
    </location>
</feature>